<keyword evidence="8" id="KW-0227">DNA damage</keyword>
<sequence>MSRRSAAVPTDGPPPPRQPDHRARLADLAVDWYARNARDLPWRKPDTTAWGVLVSEVMLQQTPVARVTPVWLEWLARWPTPAHLAAEASGEAIRAWGRLGYPRRALRLHACAVAVGERHDGEIPDDLDALLALPGVGAYTARAVAAFAFRQRHPVVDTNVRRLVARAAGGLADAGPATTAADLAATEALLPADPATAAVASAAFMELGAVRCVARTPLCEQCPLTAVCAWRRARDAGVAAPPGGPSRKPQRYAGTDRQVRGLLLAVARGTEVPVPRAALDAVWADGVQRDRALASLLDDGLLVEPAEGFYALP</sequence>
<evidence type="ECO:0000256" key="6">
    <source>
        <dbReference type="ARBA" id="ARBA00022485"/>
    </source>
</evidence>
<name>A0ABP4WKL1_9ACTN</name>
<evidence type="ECO:0000259" key="15">
    <source>
        <dbReference type="SMART" id="SM00478"/>
    </source>
</evidence>
<keyword evidence="17" id="KW-1185">Reference proteome</keyword>
<dbReference type="Gene3D" id="1.10.340.30">
    <property type="entry name" value="Hypothetical protein, domain 2"/>
    <property type="match status" value="1"/>
</dbReference>
<keyword evidence="7" id="KW-0479">Metal-binding</keyword>
<keyword evidence="13" id="KW-0326">Glycosidase</keyword>
<dbReference type="InterPro" id="IPR000445">
    <property type="entry name" value="HhH_motif"/>
</dbReference>
<feature type="domain" description="HhH-GPD" evidence="15">
    <location>
        <begin position="58"/>
        <end position="210"/>
    </location>
</feature>
<keyword evidence="12" id="KW-0234">DNA repair</keyword>
<comment type="cofactor">
    <cofactor evidence="2">
        <name>[4Fe-4S] cluster</name>
        <dbReference type="ChEBI" id="CHEBI:49883"/>
    </cofactor>
</comment>
<gene>
    <name evidence="16" type="ORF">GCM10009681_26750</name>
</gene>
<evidence type="ECO:0000256" key="12">
    <source>
        <dbReference type="ARBA" id="ARBA00023204"/>
    </source>
</evidence>
<dbReference type="PROSITE" id="PS01155">
    <property type="entry name" value="ENDONUCLEASE_III_2"/>
    <property type="match status" value="1"/>
</dbReference>
<comment type="caution">
    <text evidence="16">The sequence shown here is derived from an EMBL/GenBank/DDBJ whole genome shotgun (WGS) entry which is preliminary data.</text>
</comment>
<dbReference type="InterPro" id="IPR011257">
    <property type="entry name" value="DNA_glycosylase"/>
</dbReference>
<dbReference type="Pfam" id="PF10576">
    <property type="entry name" value="EndIII_4Fe-2S"/>
    <property type="match status" value="1"/>
</dbReference>
<comment type="catalytic activity">
    <reaction evidence="1">
        <text>Hydrolyzes free adenine bases from 7,8-dihydro-8-oxoguanine:adenine mismatched double-stranded DNA, leaving an apurinic site.</text>
        <dbReference type="EC" id="3.2.2.31"/>
    </reaction>
</comment>
<dbReference type="Gene3D" id="1.10.1670.10">
    <property type="entry name" value="Helix-hairpin-Helix base-excision DNA repair enzymes (C-terminal)"/>
    <property type="match status" value="1"/>
</dbReference>
<dbReference type="InterPro" id="IPR003265">
    <property type="entry name" value="HhH-GPD_domain"/>
</dbReference>
<evidence type="ECO:0000256" key="2">
    <source>
        <dbReference type="ARBA" id="ARBA00001966"/>
    </source>
</evidence>
<dbReference type="InterPro" id="IPR023170">
    <property type="entry name" value="HhH_base_excis_C"/>
</dbReference>
<dbReference type="CDD" id="cd00056">
    <property type="entry name" value="ENDO3c"/>
    <property type="match status" value="1"/>
</dbReference>
<feature type="region of interest" description="Disordered" evidence="14">
    <location>
        <begin position="1"/>
        <end position="21"/>
    </location>
</feature>
<evidence type="ECO:0000256" key="7">
    <source>
        <dbReference type="ARBA" id="ARBA00022723"/>
    </source>
</evidence>
<evidence type="ECO:0000256" key="1">
    <source>
        <dbReference type="ARBA" id="ARBA00000843"/>
    </source>
</evidence>
<dbReference type="PANTHER" id="PTHR42944:SF1">
    <property type="entry name" value="ADENINE DNA GLYCOSYLASE"/>
    <property type="match status" value="1"/>
</dbReference>
<dbReference type="PANTHER" id="PTHR42944">
    <property type="entry name" value="ADENINE DNA GLYCOSYLASE"/>
    <property type="match status" value="1"/>
</dbReference>
<evidence type="ECO:0000313" key="17">
    <source>
        <dbReference type="Proteomes" id="UP001500655"/>
    </source>
</evidence>
<dbReference type="EC" id="3.2.2.31" evidence="4"/>
<organism evidence="16 17">
    <name type="scientific">Luedemannella helvata</name>
    <dbReference type="NCBI Taxonomy" id="349315"/>
    <lineage>
        <taxon>Bacteria</taxon>
        <taxon>Bacillati</taxon>
        <taxon>Actinomycetota</taxon>
        <taxon>Actinomycetes</taxon>
        <taxon>Micromonosporales</taxon>
        <taxon>Micromonosporaceae</taxon>
        <taxon>Luedemannella</taxon>
    </lineage>
</organism>
<evidence type="ECO:0000256" key="9">
    <source>
        <dbReference type="ARBA" id="ARBA00022801"/>
    </source>
</evidence>
<evidence type="ECO:0000256" key="13">
    <source>
        <dbReference type="ARBA" id="ARBA00023295"/>
    </source>
</evidence>
<evidence type="ECO:0000256" key="10">
    <source>
        <dbReference type="ARBA" id="ARBA00023004"/>
    </source>
</evidence>
<dbReference type="EMBL" id="BAAALS010000011">
    <property type="protein sequence ID" value="GAA1754236.1"/>
    <property type="molecule type" value="Genomic_DNA"/>
</dbReference>
<comment type="similarity">
    <text evidence="3">Belongs to the Nth/MutY family.</text>
</comment>
<keyword evidence="10" id="KW-0408">Iron</keyword>
<evidence type="ECO:0000256" key="8">
    <source>
        <dbReference type="ARBA" id="ARBA00022763"/>
    </source>
</evidence>
<dbReference type="InterPro" id="IPR003651">
    <property type="entry name" value="Endonuclease3_FeS-loop_motif"/>
</dbReference>
<accession>A0ABP4WKL1</accession>
<evidence type="ECO:0000256" key="11">
    <source>
        <dbReference type="ARBA" id="ARBA00023014"/>
    </source>
</evidence>
<reference evidence="17" key="1">
    <citation type="journal article" date="2019" name="Int. J. Syst. Evol. Microbiol.">
        <title>The Global Catalogue of Microorganisms (GCM) 10K type strain sequencing project: providing services to taxonomists for standard genome sequencing and annotation.</title>
        <authorList>
            <consortium name="The Broad Institute Genomics Platform"/>
            <consortium name="The Broad Institute Genome Sequencing Center for Infectious Disease"/>
            <person name="Wu L."/>
            <person name="Ma J."/>
        </authorList>
    </citation>
    <scope>NUCLEOTIDE SEQUENCE [LARGE SCALE GENOMIC DNA]</scope>
    <source>
        <strain evidence="17">JCM 13249</strain>
    </source>
</reference>
<dbReference type="Pfam" id="PF00730">
    <property type="entry name" value="HhH-GPD"/>
    <property type="match status" value="1"/>
</dbReference>
<dbReference type="SUPFAM" id="SSF48150">
    <property type="entry name" value="DNA-glycosylase"/>
    <property type="match status" value="1"/>
</dbReference>
<evidence type="ECO:0000313" key="16">
    <source>
        <dbReference type="EMBL" id="GAA1754236.1"/>
    </source>
</evidence>
<evidence type="ECO:0000256" key="5">
    <source>
        <dbReference type="ARBA" id="ARBA00022023"/>
    </source>
</evidence>
<keyword evidence="11" id="KW-0411">Iron-sulfur</keyword>
<keyword evidence="9" id="KW-0378">Hydrolase</keyword>
<dbReference type="InterPro" id="IPR044298">
    <property type="entry name" value="MIG/MutY"/>
</dbReference>
<evidence type="ECO:0000256" key="14">
    <source>
        <dbReference type="SAM" id="MobiDB-lite"/>
    </source>
</evidence>
<evidence type="ECO:0000256" key="4">
    <source>
        <dbReference type="ARBA" id="ARBA00012045"/>
    </source>
</evidence>
<keyword evidence="6" id="KW-0004">4Fe-4S</keyword>
<dbReference type="RefSeq" id="WP_344080958.1">
    <property type="nucleotide sequence ID" value="NZ_BAAALS010000011.1"/>
</dbReference>
<dbReference type="Pfam" id="PF00633">
    <property type="entry name" value="HHH"/>
    <property type="match status" value="1"/>
</dbReference>
<protein>
    <recommendedName>
        <fullName evidence="5">Adenine DNA glycosylase</fullName>
        <ecNumber evidence="4">3.2.2.31</ecNumber>
    </recommendedName>
</protein>
<dbReference type="SMART" id="SM00478">
    <property type="entry name" value="ENDO3c"/>
    <property type="match status" value="1"/>
</dbReference>
<dbReference type="InterPro" id="IPR004036">
    <property type="entry name" value="Endonuclease-III-like_CS2"/>
</dbReference>
<proteinExistence type="inferred from homology"/>
<dbReference type="Proteomes" id="UP001500655">
    <property type="component" value="Unassembled WGS sequence"/>
</dbReference>
<evidence type="ECO:0000256" key="3">
    <source>
        <dbReference type="ARBA" id="ARBA00008343"/>
    </source>
</evidence>